<gene>
    <name evidence="5" type="ORF">LWI28_025958</name>
</gene>
<comment type="caution">
    <text evidence="5">The sequence shown here is derived from an EMBL/GenBank/DDBJ whole genome shotgun (WGS) entry which is preliminary data.</text>
</comment>
<dbReference type="Pfam" id="PF00295">
    <property type="entry name" value="Glyco_hydro_28"/>
    <property type="match status" value="1"/>
</dbReference>
<dbReference type="PANTHER" id="PTHR33527">
    <property type="entry name" value="OS07G0274300 PROTEIN"/>
    <property type="match status" value="1"/>
</dbReference>
<name>A0AAD5JH97_ACENE</name>
<accession>A0AAD5JH97</accession>
<dbReference type="Gene3D" id="2.160.20.10">
    <property type="entry name" value="Single-stranded right-handed beta-helix, Pectin lyase-like"/>
    <property type="match status" value="1"/>
</dbReference>
<keyword evidence="2 4" id="KW-0378">Hydrolase</keyword>
<dbReference type="EMBL" id="JAJSOW010000004">
    <property type="protein sequence ID" value="KAI9192642.1"/>
    <property type="molecule type" value="Genomic_DNA"/>
</dbReference>
<dbReference type="PANTHER" id="PTHR33527:SF18">
    <property type="entry name" value="F13O11.17 PROTEIN"/>
    <property type="match status" value="1"/>
</dbReference>
<evidence type="ECO:0000256" key="3">
    <source>
        <dbReference type="ARBA" id="ARBA00023295"/>
    </source>
</evidence>
<dbReference type="InterPro" id="IPR000743">
    <property type="entry name" value="Glyco_hydro_28"/>
</dbReference>
<organism evidence="5 6">
    <name type="scientific">Acer negundo</name>
    <name type="common">Box elder</name>
    <dbReference type="NCBI Taxonomy" id="4023"/>
    <lineage>
        <taxon>Eukaryota</taxon>
        <taxon>Viridiplantae</taxon>
        <taxon>Streptophyta</taxon>
        <taxon>Embryophyta</taxon>
        <taxon>Tracheophyta</taxon>
        <taxon>Spermatophyta</taxon>
        <taxon>Magnoliopsida</taxon>
        <taxon>eudicotyledons</taxon>
        <taxon>Gunneridae</taxon>
        <taxon>Pentapetalae</taxon>
        <taxon>rosids</taxon>
        <taxon>malvids</taxon>
        <taxon>Sapindales</taxon>
        <taxon>Sapindaceae</taxon>
        <taxon>Hippocastanoideae</taxon>
        <taxon>Acereae</taxon>
        <taxon>Acer</taxon>
    </lineage>
</organism>
<dbReference type="AlphaFoldDB" id="A0AAD5JH97"/>
<dbReference type="SUPFAM" id="SSF51126">
    <property type="entry name" value="Pectin lyase-like"/>
    <property type="match status" value="1"/>
</dbReference>
<keyword evidence="6" id="KW-1185">Reference proteome</keyword>
<comment type="similarity">
    <text evidence="1 4">Belongs to the glycosyl hydrolase 28 family.</text>
</comment>
<evidence type="ECO:0000256" key="4">
    <source>
        <dbReference type="RuleBase" id="RU361169"/>
    </source>
</evidence>
<reference evidence="5" key="2">
    <citation type="submission" date="2023-02" db="EMBL/GenBank/DDBJ databases">
        <authorList>
            <person name="Swenson N.G."/>
            <person name="Wegrzyn J.L."/>
            <person name="Mcevoy S.L."/>
        </authorList>
    </citation>
    <scope>NUCLEOTIDE SEQUENCE</scope>
    <source>
        <strain evidence="5">91603</strain>
        <tissue evidence="5">Leaf</tissue>
    </source>
</reference>
<dbReference type="InterPro" id="IPR011050">
    <property type="entry name" value="Pectin_lyase_fold/virulence"/>
</dbReference>
<evidence type="ECO:0000256" key="2">
    <source>
        <dbReference type="ARBA" id="ARBA00022801"/>
    </source>
</evidence>
<reference evidence="5" key="1">
    <citation type="journal article" date="2022" name="Plant J.">
        <title>Strategies of tolerance reflected in two North American maple genomes.</title>
        <authorList>
            <person name="McEvoy S.L."/>
            <person name="Sezen U.U."/>
            <person name="Trouern-Trend A."/>
            <person name="McMahon S.M."/>
            <person name="Schaberg P.G."/>
            <person name="Yang J."/>
            <person name="Wegrzyn J.L."/>
            <person name="Swenson N.G."/>
        </authorList>
    </citation>
    <scope>NUCLEOTIDE SEQUENCE</scope>
    <source>
        <strain evidence="5">91603</strain>
    </source>
</reference>
<dbReference type="GO" id="GO:0004650">
    <property type="term" value="F:polygalacturonase activity"/>
    <property type="evidence" value="ECO:0007669"/>
    <property type="project" value="InterPro"/>
</dbReference>
<proteinExistence type="inferred from homology"/>
<keyword evidence="3 4" id="KW-0326">Glycosidase</keyword>
<dbReference type="Proteomes" id="UP001064489">
    <property type="component" value="Chromosome 6"/>
</dbReference>
<dbReference type="GO" id="GO:0005975">
    <property type="term" value="P:carbohydrate metabolic process"/>
    <property type="evidence" value="ECO:0007669"/>
    <property type="project" value="InterPro"/>
</dbReference>
<protein>
    <recommendedName>
        <fullName evidence="7">Polygalacturonase</fullName>
    </recommendedName>
</protein>
<evidence type="ECO:0000313" key="6">
    <source>
        <dbReference type="Proteomes" id="UP001064489"/>
    </source>
</evidence>
<evidence type="ECO:0008006" key="7">
    <source>
        <dbReference type="Google" id="ProtNLM"/>
    </source>
</evidence>
<dbReference type="InterPro" id="IPR012334">
    <property type="entry name" value="Pectin_lyas_fold"/>
</dbReference>
<sequence length="449" mass="50334">MLQHFRFNGPCKSQNVKVQILGKIVAPASVEDWTDCKSESWLCFYDVHGLIMQGSGTIDGQGSAWWKAMFLHSCNNFDLREFTIQNSQKLHISINNCNGGSISNIHINSPADSPNTDGIDISYSTNVHIHDSLIKCGDDCIAINGGCSNINITGVACGPGHGISLAELHIYHRIDREVFARLVTTLMHDPAASLLVLAVWLWLEEKGFSSLISKMSKLSNQMVNVLAREAVSCLNCLESDQIPNVPPNGGMYFTSRLLDRTDLSLLFFYHNRFSTIVGVKNVLNNVCAKIFTDILPLMMGIQVRLNQPIPMAGFPHRLFGDVEIVRRAMNYVEIQAAGGRDQILQLWGMPVMPENVVSEDDRTMFLTFSRGFRVTKNEVRGLFTRLYGLDAVADVIMQENISDDAQPLFARLILNSIATVDRMLNGRRIAKFRVNGKHIWARKYERRDV</sequence>
<evidence type="ECO:0000256" key="1">
    <source>
        <dbReference type="ARBA" id="ARBA00008834"/>
    </source>
</evidence>
<evidence type="ECO:0000313" key="5">
    <source>
        <dbReference type="EMBL" id="KAI9192642.1"/>
    </source>
</evidence>